<dbReference type="KEGG" id="vg:1489452"/>
<evidence type="ECO:0000256" key="12">
    <source>
        <dbReference type="ARBA" id="ARBA00023159"/>
    </source>
</evidence>
<dbReference type="SMR" id="A0A4P8PJ46"/>
<dbReference type="GO" id="GO:0003700">
    <property type="term" value="F:DNA-binding transcription factor activity"/>
    <property type="evidence" value="ECO:0007669"/>
    <property type="project" value="UniProtKB-UniRule"/>
</dbReference>
<keyword evidence="9 18" id="KW-0862">Zinc</keyword>
<keyword evidence="12 18" id="KW-0010">Activator</keyword>
<protein>
    <recommendedName>
        <fullName evidence="18 19">Protein E7</fullName>
    </recommendedName>
</protein>
<evidence type="ECO:0000256" key="16">
    <source>
        <dbReference type="ARBA" id="ARBA00023280"/>
    </source>
</evidence>
<evidence type="ECO:0000256" key="17">
    <source>
        <dbReference type="ARBA" id="ARBA00023309"/>
    </source>
</evidence>
<keyword evidence="3 18" id="KW-1048">Host nucleus</keyword>
<keyword evidence="7 18" id="KW-0863">Zinc-finger</keyword>
<evidence type="ECO:0000256" key="8">
    <source>
        <dbReference type="ARBA" id="ARBA00022830"/>
    </source>
</evidence>
<keyword evidence="17 18" id="KW-1078">G1/S host cell cycle checkpoint dysregulation by virus</keyword>
<evidence type="ECO:0000256" key="3">
    <source>
        <dbReference type="ARBA" id="ARBA00022562"/>
    </source>
</evidence>
<keyword evidence="16 18" id="KW-0899">Viral immunoevasion</keyword>
<dbReference type="RefSeq" id="NP_040890.1">
    <property type="nucleotide sequence ID" value="NC_001457.1"/>
</dbReference>
<dbReference type="PIRSF" id="PIRSF003407">
    <property type="entry name" value="Papvi_E7"/>
    <property type="match status" value="1"/>
</dbReference>
<evidence type="ECO:0000256" key="11">
    <source>
        <dbReference type="ARBA" id="ARBA00023125"/>
    </source>
</evidence>
<keyword evidence="2 18" id="KW-0244">Early protein</keyword>
<feature type="short sequence motif" description="Nuclear export signal" evidence="18">
    <location>
        <begin position="72"/>
        <end position="80"/>
    </location>
</feature>
<reference evidence="20" key="1">
    <citation type="submission" date="2019-03" db="EMBL/GenBank/DDBJ databases">
        <title>Nasal virome of children in isolated Colombian villages.</title>
        <authorList>
            <person name="Altan E."/>
            <person name="Delwart E."/>
        </authorList>
    </citation>
    <scope>NUCLEOTIDE SEQUENCE</scope>
    <source>
        <strain evidence="20">HPV4/S17-SI/CO/2018</strain>
    </source>
</reference>
<keyword evidence="11 18" id="KW-0238">DNA-binding</keyword>
<keyword evidence="13 18" id="KW-0804">Transcription</keyword>
<dbReference type="OrthoDB" id="28045at10239"/>
<dbReference type="SUPFAM" id="SSF161234">
    <property type="entry name" value="E7 C-terminal domain-like"/>
    <property type="match status" value="1"/>
</dbReference>
<evidence type="ECO:0000256" key="4">
    <source>
        <dbReference type="ARBA" id="ARBA00022581"/>
    </source>
</evidence>
<keyword evidence="8 18" id="KW-1114">Inhibition of host interferon signaling pathway by virus</keyword>
<dbReference type="GO" id="GO:0003677">
    <property type="term" value="F:DNA binding"/>
    <property type="evidence" value="ECO:0007669"/>
    <property type="project" value="UniProtKB-UniRule"/>
</dbReference>
<comment type="subcellular location">
    <subcellularLocation>
        <location evidence="18">Host cytoplasm</location>
    </subcellularLocation>
    <subcellularLocation>
        <location evidence="18">Host nucleus</location>
    </subcellularLocation>
    <text evidence="18">Predominantly found in the host nucleus.</text>
</comment>
<keyword evidence="1 18" id="KW-1121">Modulation of host cell cycle by virus</keyword>
<dbReference type="InterPro" id="IPR000148">
    <property type="entry name" value="Papilloma_E7"/>
</dbReference>
<evidence type="ECO:0000256" key="10">
    <source>
        <dbReference type="ARBA" id="ARBA00023015"/>
    </source>
</evidence>
<keyword evidence="4 18" id="KW-0945">Host-virus interaction</keyword>
<comment type="similarity">
    <text evidence="18 19">Belongs to the papillomaviridae E7 protein family.</text>
</comment>
<dbReference type="Pfam" id="PF00527">
    <property type="entry name" value="E7"/>
    <property type="match status" value="1"/>
</dbReference>
<comment type="function">
    <text evidence="18">Plays a role in viral genome replication by driving entry of quiescent cells into the cell cycle. Stimulation of progression from G1 to S phase allows the virus to efficiently use the cellular DNA replicating machinery to achieve viral genome replication. E7 protein has both transforming and trans-activating activities. Induces the disassembly of the E2F1 transcription factor from RB1, with subsequent transcriptional activation of E2F1-regulated S-phase genes. Interferes with host histone deacetylation mediated by HDAC1 and HDAC2, leading to transcription activation. Plays also a role in the inhibition of both antiviral and antiproliferative functions of host interferon alpha. Interaction with host TMEM173/STING impairs the ability of TMEM173/STING to sense cytosolic DNA and promote the production of type I interferon (IFN-alpha and IFN-beta).</text>
</comment>
<evidence type="ECO:0000256" key="9">
    <source>
        <dbReference type="ARBA" id="ARBA00022833"/>
    </source>
</evidence>
<organismHost>
    <name type="scientific">Homo sapiens</name>
    <name type="common">Human</name>
    <dbReference type="NCBI Taxonomy" id="9606"/>
</organismHost>
<evidence type="ECO:0000256" key="2">
    <source>
        <dbReference type="ARBA" id="ARBA00022518"/>
    </source>
</evidence>
<comment type="PTM">
    <text evidence="18">Highly phosphorylated.</text>
</comment>
<dbReference type="GO" id="GO:0006351">
    <property type="term" value="P:DNA-templated transcription"/>
    <property type="evidence" value="ECO:0007669"/>
    <property type="project" value="UniProtKB-UniRule"/>
</dbReference>
<keyword evidence="10 18" id="KW-0805">Transcription regulation</keyword>
<evidence type="ECO:0000256" key="7">
    <source>
        <dbReference type="ARBA" id="ARBA00022771"/>
    </source>
</evidence>
<proteinExistence type="inferred from homology"/>
<keyword evidence="6 18" id="KW-0479">Metal-binding</keyword>
<keyword evidence="14 18" id="KW-1035">Host cytoplasm</keyword>
<comment type="subunit">
    <text evidence="18">Homodimer. Homooligomer. Interacts with host RB1; this interaction induces dissociation of RB1-E2F1 complex thereby disrupting RB1 activity. Interacts with host EP300; this interaction represses EP300 transcriptional activity. Interacts with protein E2; this interaction inhibits E7 oncogenic activity. Interacts with host TMEM173/STING; this interaction impairs the ability of TMEM173/STING to sense cytosolic DNA and promote the production of type I interferon (IFN-alpha and IFN-beta).</text>
</comment>
<accession>A0A4P8PJ46</accession>
<dbReference type="EMBL" id="MK620828">
    <property type="protein sequence ID" value="QCQ84391.1"/>
    <property type="molecule type" value="Genomic_DNA"/>
</dbReference>
<evidence type="ECO:0000313" key="20">
    <source>
        <dbReference type="EMBL" id="QCQ84391.1"/>
    </source>
</evidence>
<dbReference type="GO" id="GO:0039502">
    <property type="term" value="P:symbiont-mediated suppression of host type I interferon-mediated signaling pathway"/>
    <property type="evidence" value="ECO:0007669"/>
    <property type="project" value="UniProtKB-UniRule"/>
</dbReference>
<evidence type="ECO:0000256" key="15">
    <source>
        <dbReference type="ARBA" id="ARBA00023258"/>
    </source>
</evidence>
<evidence type="ECO:0000256" key="18">
    <source>
        <dbReference type="HAMAP-Rule" id="MF_04004"/>
    </source>
</evidence>
<evidence type="ECO:0000256" key="1">
    <source>
        <dbReference type="ARBA" id="ARBA00022504"/>
    </source>
</evidence>
<gene>
    <name evidence="18" type="primary">E7</name>
</gene>
<dbReference type="Gene3D" id="3.30.160.330">
    <property type="match status" value="1"/>
</dbReference>
<dbReference type="GO" id="GO:0030430">
    <property type="term" value="C:host cell cytoplasm"/>
    <property type="evidence" value="ECO:0007669"/>
    <property type="project" value="UniProtKB-SubCell"/>
</dbReference>
<dbReference type="GO" id="GO:0039645">
    <property type="term" value="P:symbiont-mediated perturbation of host cell cycle G1/S transition checkpoint"/>
    <property type="evidence" value="ECO:0007669"/>
    <property type="project" value="UniProtKB-UniRule"/>
</dbReference>
<dbReference type="GO" id="GO:0008270">
    <property type="term" value="F:zinc ion binding"/>
    <property type="evidence" value="ECO:0007669"/>
    <property type="project" value="UniProtKB-KW"/>
</dbReference>
<sequence>MRGAAPTVADLNLELNDLVLPANLLSEEVLQSSDDEYEITEEESVVPFRIDTCCYRCEVAVRITLYAAELGLRTLEQLLVEGKLTFCCTACARSLNRNGR</sequence>
<keyword evidence="5 18" id="KW-1090">Inhibition of host innate immune response by virus</keyword>
<evidence type="ECO:0000256" key="14">
    <source>
        <dbReference type="ARBA" id="ARBA00023200"/>
    </source>
</evidence>
<dbReference type="HAMAP" id="MF_04004">
    <property type="entry name" value="PPV_E7"/>
    <property type="match status" value="1"/>
</dbReference>
<evidence type="ECO:0000256" key="5">
    <source>
        <dbReference type="ARBA" id="ARBA00022632"/>
    </source>
</evidence>
<comment type="function">
    <text evidence="19">E7 protein has both transforming and trans-activating activities.</text>
</comment>
<name>A0A4P8PJ46_HPV04</name>
<dbReference type="GO" id="GO:0042025">
    <property type="term" value="C:host cell nucleus"/>
    <property type="evidence" value="ECO:0007669"/>
    <property type="project" value="UniProtKB-SubCell"/>
</dbReference>
<keyword evidence="15" id="KW-0922">Interferon antiviral system evasion</keyword>
<comment type="domain">
    <text evidence="18">The E7 terminal domain is an intrinsically disordered domain, whose flexibility and conformational transitions confer target adaptability to the oncoprotein. It allows adaptation to a variety of protein targets and exposes the PEST degradation sequence that regulates its turnover in the cell.</text>
</comment>
<organism evidence="20">
    <name type="scientific">Human papillomavirus 4</name>
    <dbReference type="NCBI Taxonomy" id="10617"/>
    <lineage>
        <taxon>Viruses</taxon>
        <taxon>Monodnaviria</taxon>
        <taxon>Shotokuvirae</taxon>
        <taxon>Cossaviricota</taxon>
        <taxon>Papovaviricetes</taxon>
        <taxon>Zurhausenvirales</taxon>
        <taxon>Papillomaviridae</taxon>
        <taxon>Firstpapillomavirinae</taxon>
        <taxon>Gammapapillomavirus</taxon>
        <taxon>Gammapapillomavirus 1</taxon>
    </lineage>
</organism>
<dbReference type="GO" id="GO:0019904">
    <property type="term" value="F:protein domain specific binding"/>
    <property type="evidence" value="ECO:0007669"/>
    <property type="project" value="UniProtKB-UniRule"/>
</dbReference>
<evidence type="ECO:0000256" key="6">
    <source>
        <dbReference type="ARBA" id="ARBA00022723"/>
    </source>
</evidence>
<evidence type="ECO:0000256" key="13">
    <source>
        <dbReference type="ARBA" id="ARBA00023163"/>
    </source>
</evidence>
<evidence type="ECO:0000256" key="19">
    <source>
        <dbReference type="PIRNR" id="PIRNR003407"/>
    </source>
</evidence>
<comment type="caution">
    <text evidence="18">Lacks conserved residue(s) required for the propagation of feature annotation.</text>
</comment>
<dbReference type="GO" id="GO:0052170">
    <property type="term" value="P:symbiont-mediated suppression of host innate immune response"/>
    <property type="evidence" value="ECO:0007669"/>
    <property type="project" value="UniProtKB-KW"/>
</dbReference>